<dbReference type="GO" id="GO:0003676">
    <property type="term" value="F:nucleic acid binding"/>
    <property type="evidence" value="ECO:0007669"/>
    <property type="project" value="InterPro"/>
</dbReference>
<proteinExistence type="predicted"/>
<dbReference type="Gene3D" id="1.10.340.70">
    <property type="match status" value="1"/>
</dbReference>
<evidence type="ECO:0000313" key="3">
    <source>
        <dbReference type="EMBL" id="KAK8394841.1"/>
    </source>
</evidence>
<dbReference type="Pfam" id="PF00665">
    <property type="entry name" value="rve"/>
    <property type="match status" value="1"/>
</dbReference>
<evidence type="ECO:0000259" key="2">
    <source>
        <dbReference type="PROSITE" id="PS50994"/>
    </source>
</evidence>
<dbReference type="GO" id="GO:0015074">
    <property type="term" value="P:DNA integration"/>
    <property type="evidence" value="ECO:0007669"/>
    <property type="project" value="InterPro"/>
</dbReference>
<dbReference type="Gene3D" id="3.30.420.10">
    <property type="entry name" value="Ribonuclease H-like superfamily/Ribonuclease H"/>
    <property type="match status" value="1"/>
</dbReference>
<dbReference type="PROSITE" id="PS50994">
    <property type="entry name" value="INTEGRASE"/>
    <property type="match status" value="1"/>
</dbReference>
<evidence type="ECO:0000313" key="4">
    <source>
        <dbReference type="Proteomes" id="UP001487740"/>
    </source>
</evidence>
<sequence>MMKKRIIRLLENLDRSRKTQLPIKNPEAGEAYLVTKPTNKTVMDPYKWTQKGWTPIPRKDPVVLWRWGLLRHKKHAWAPPLIRIDYVHLHVNTDLMLLHYVPTKDNENMLEIRSAIVPLRTETHTLLSMGDVNFGQHSQLLTNSPLPPSHIWELLSAGGGLTQPITEPQPGGVYVTNMDSKDRLDLYSWKVLGDIRLSCNDYGLLETSALVEWGSGEVRLGRLTYHTPLIRARTVIHYMGDCRPYLDRAKNEEQERLKRLEVIAKVTNSAATLDLTHLEVSTNLGSARGDGVGRDPATEAVGSILAGLGSNIMDSDTLNQTFAELGGEVEGLCDGSPSTTSPAVTRLEDQHLQDSTLPPIQVAYGSISTTALVNQLFPEGLPKITVQKILEVEEGEVGPLRKRRTEQHLLELPEMKNDTKDEERRMLRGPYRAIPRTLQDWNEEEECDDGGDGSCEGQRKTRLEITTTESRTIVYIRQHHTLTEKQLDHFLCNPDVSRVSFLPLIDPQPGDVYVVAIPYRKGEVRRLDCHDWYVTGHKKGKFRRTYSYIKDQEGNTSHRLLRYTYDYAWEDSPGLRVVHYIPGDPRHQVLCCGKKPNYEEEPEGKGSGPLYRAYTASMTYRDVLLIMNDPPLYHVCELPIHDPKAGDVYIIKAPSLALAQRESMYDNLIWTEGQVKNVGGKRPALRKTKYLSFDPSDGTRSDAFVRVTWERLLDPSEVTAQLGGGHRRQPLVIIHYLGDETMAGEMMRRGKDGTLHLRQIQHYMETGSYLPSVHITEKNSIRKSAKKFTIENNILYYISKSQREMRRVLYTNEEKNKAFEECHIMPKTGEHCGRTKTLKRLSEKYYWTNMVEDLVAMIVRCKACEFNKLNRPNQRFVRVTEPWEVVSIDIIGQFVASSCGNNFVAVIIDMFTKYTVVVPLRDTTVSDVTSALETAVFLQGPPRKFISDQCEEFVQELSLELDMRLGVNVVAVSKTQMNRPEEANIKTSILHHCLEADADWKDQLQKKVYEINTEYMTTSGYTPFYLMFHREPRPIDGSLSLRVNSNSKPTFLVRDIEPYMEERDQRASEIINQVLTGQPATERTKVYLEEAGASAREAGDLLNGVLEEGGGSVYEMGDGEGHVVVVAGGVAGLEGGGDGGEEEGQHMVVVQPGVGDQGVIMLAENQVIMEAVAGQQFTYLPSS</sequence>
<dbReference type="EMBL" id="JARAKH010000018">
    <property type="protein sequence ID" value="KAK8394841.1"/>
    <property type="molecule type" value="Genomic_DNA"/>
</dbReference>
<dbReference type="AlphaFoldDB" id="A0AAW0U5R6"/>
<dbReference type="PANTHER" id="PTHR37984:SF5">
    <property type="entry name" value="PROTEIN NYNRIN-LIKE"/>
    <property type="match status" value="1"/>
</dbReference>
<dbReference type="Proteomes" id="UP001487740">
    <property type="component" value="Unassembled WGS sequence"/>
</dbReference>
<dbReference type="InterPro" id="IPR012337">
    <property type="entry name" value="RNaseH-like_sf"/>
</dbReference>
<reference evidence="3 4" key="1">
    <citation type="submission" date="2023-03" db="EMBL/GenBank/DDBJ databases">
        <title>High-quality genome of Scylla paramamosain provides insights in environmental adaptation.</title>
        <authorList>
            <person name="Zhang L."/>
        </authorList>
    </citation>
    <scope>NUCLEOTIDE SEQUENCE [LARGE SCALE GENOMIC DNA]</scope>
    <source>
        <strain evidence="3">LZ_2023a</strain>
        <tissue evidence="3">Muscle</tissue>
    </source>
</reference>
<comment type="caution">
    <text evidence="3">The sequence shown here is derived from an EMBL/GenBank/DDBJ whole genome shotgun (WGS) entry which is preliminary data.</text>
</comment>
<gene>
    <name evidence="3" type="ORF">O3P69_005958</name>
</gene>
<dbReference type="InterPro" id="IPR041588">
    <property type="entry name" value="Integrase_H2C2"/>
</dbReference>
<dbReference type="Pfam" id="PF17921">
    <property type="entry name" value="Integrase_H2C2"/>
    <property type="match status" value="1"/>
</dbReference>
<feature type="domain" description="Integrase catalytic" evidence="2">
    <location>
        <begin position="878"/>
        <end position="1031"/>
    </location>
</feature>
<evidence type="ECO:0000256" key="1">
    <source>
        <dbReference type="ARBA" id="ARBA00012493"/>
    </source>
</evidence>
<name>A0AAW0U5R6_SCYPA</name>
<accession>A0AAW0U5R6</accession>
<dbReference type="PANTHER" id="PTHR37984">
    <property type="entry name" value="PROTEIN CBG26694"/>
    <property type="match status" value="1"/>
</dbReference>
<keyword evidence="4" id="KW-1185">Reference proteome</keyword>
<dbReference type="InterPro" id="IPR036397">
    <property type="entry name" value="RNaseH_sf"/>
</dbReference>
<dbReference type="SUPFAM" id="SSF53098">
    <property type="entry name" value="Ribonuclease H-like"/>
    <property type="match status" value="1"/>
</dbReference>
<organism evidence="3 4">
    <name type="scientific">Scylla paramamosain</name>
    <name type="common">Mud crab</name>
    <dbReference type="NCBI Taxonomy" id="85552"/>
    <lineage>
        <taxon>Eukaryota</taxon>
        <taxon>Metazoa</taxon>
        <taxon>Ecdysozoa</taxon>
        <taxon>Arthropoda</taxon>
        <taxon>Crustacea</taxon>
        <taxon>Multicrustacea</taxon>
        <taxon>Malacostraca</taxon>
        <taxon>Eumalacostraca</taxon>
        <taxon>Eucarida</taxon>
        <taxon>Decapoda</taxon>
        <taxon>Pleocyemata</taxon>
        <taxon>Brachyura</taxon>
        <taxon>Eubrachyura</taxon>
        <taxon>Portunoidea</taxon>
        <taxon>Portunidae</taxon>
        <taxon>Portuninae</taxon>
        <taxon>Scylla</taxon>
    </lineage>
</organism>
<dbReference type="GO" id="GO:0003964">
    <property type="term" value="F:RNA-directed DNA polymerase activity"/>
    <property type="evidence" value="ECO:0007669"/>
    <property type="project" value="UniProtKB-EC"/>
</dbReference>
<protein>
    <recommendedName>
        <fullName evidence="1">RNA-directed DNA polymerase</fullName>
        <ecNumber evidence="1">2.7.7.49</ecNumber>
    </recommendedName>
</protein>
<dbReference type="InterPro" id="IPR050951">
    <property type="entry name" value="Retrovirus_Pol_polyprotein"/>
</dbReference>
<dbReference type="InterPro" id="IPR001584">
    <property type="entry name" value="Integrase_cat-core"/>
</dbReference>
<dbReference type="EC" id="2.7.7.49" evidence="1"/>